<dbReference type="Proteomes" id="UP001079657">
    <property type="component" value="Unassembled WGS sequence"/>
</dbReference>
<evidence type="ECO:0000259" key="1">
    <source>
        <dbReference type="PROSITE" id="PS51186"/>
    </source>
</evidence>
<dbReference type="EMBL" id="JAPQES010000007">
    <property type="protein sequence ID" value="MCY6372396.1"/>
    <property type="molecule type" value="Genomic_DNA"/>
</dbReference>
<sequence length="66" mass="7729">MSDEVRWATIIDVLVHPDYRGKGIGNEMIEKLLNQKEMQVRTLYLATADKEKFYNKSGFKTVNKYC</sequence>
<name>A0ABT4CTJ3_9CLOT</name>
<accession>A0ABT4CTJ3</accession>
<dbReference type="SUPFAM" id="SSF55729">
    <property type="entry name" value="Acyl-CoA N-acyltransferases (Nat)"/>
    <property type="match status" value="1"/>
</dbReference>
<dbReference type="Pfam" id="PF13508">
    <property type="entry name" value="Acetyltransf_7"/>
    <property type="match status" value="1"/>
</dbReference>
<feature type="domain" description="N-acetyltransferase" evidence="1">
    <location>
        <begin position="1"/>
        <end position="66"/>
    </location>
</feature>
<dbReference type="InterPro" id="IPR053144">
    <property type="entry name" value="Acetyltransferase_Butenolide"/>
</dbReference>
<comment type="caution">
    <text evidence="2">The sequence shown here is derived from an EMBL/GenBank/DDBJ whole genome shotgun (WGS) entry which is preliminary data.</text>
</comment>
<evidence type="ECO:0000313" key="3">
    <source>
        <dbReference type="Proteomes" id="UP001079657"/>
    </source>
</evidence>
<organism evidence="2 3">
    <name type="scientific">Clostridium ganghwense</name>
    <dbReference type="NCBI Taxonomy" id="312089"/>
    <lineage>
        <taxon>Bacteria</taxon>
        <taxon>Bacillati</taxon>
        <taxon>Bacillota</taxon>
        <taxon>Clostridia</taxon>
        <taxon>Eubacteriales</taxon>
        <taxon>Clostridiaceae</taxon>
        <taxon>Clostridium</taxon>
    </lineage>
</organism>
<gene>
    <name evidence="2" type="ORF">OXH55_17335</name>
</gene>
<reference evidence="2" key="1">
    <citation type="submission" date="2022-12" db="EMBL/GenBank/DDBJ databases">
        <authorList>
            <person name="Wang J."/>
        </authorList>
    </citation>
    <scope>NUCLEOTIDE SEQUENCE</scope>
    <source>
        <strain evidence="2">HY-42-06</strain>
    </source>
</reference>
<dbReference type="Gene3D" id="3.40.630.30">
    <property type="match status" value="1"/>
</dbReference>
<protein>
    <submittedName>
        <fullName evidence="2">GNAT family N-acetyltransferase</fullName>
    </submittedName>
</protein>
<dbReference type="RefSeq" id="WP_268051379.1">
    <property type="nucleotide sequence ID" value="NZ_JAPQES010000007.1"/>
</dbReference>
<dbReference type="PROSITE" id="PS51186">
    <property type="entry name" value="GNAT"/>
    <property type="match status" value="1"/>
</dbReference>
<dbReference type="InterPro" id="IPR000182">
    <property type="entry name" value="GNAT_dom"/>
</dbReference>
<dbReference type="CDD" id="cd04301">
    <property type="entry name" value="NAT_SF"/>
    <property type="match status" value="1"/>
</dbReference>
<evidence type="ECO:0000313" key="2">
    <source>
        <dbReference type="EMBL" id="MCY6372396.1"/>
    </source>
</evidence>
<dbReference type="InterPro" id="IPR016181">
    <property type="entry name" value="Acyl_CoA_acyltransferase"/>
</dbReference>
<dbReference type="PANTHER" id="PTHR43233:SF1">
    <property type="entry name" value="FAMILY N-ACETYLTRANSFERASE, PUTATIVE (AFU_ORTHOLOGUE AFUA_6G03350)-RELATED"/>
    <property type="match status" value="1"/>
</dbReference>
<dbReference type="PANTHER" id="PTHR43233">
    <property type="entry name" value="FAMILY N-ACETYLTRANSFERASE, PUTATIVE (AFU_ORTHOLOGUE AFUA_6G03350)-RELATED"/>
    <property type="match status" value="1"/>
</dbReference>
<keyword evidence="3" id="KW-1185">Reference proteome</keyword>
<proteinExistence type="predicted"/>